<comment type="similarity">
    <text evidence="2">Belongs to the HsdR family.</text>
</comment>
<evidence type="ECO:0000256" key="7">
    <source>
        <dbReference type="ARBA" id="ARBA00022759"/>
    </source>
</evidence>
<sequence length="216" mass="24166">MESMLSFTRPDGTIRGDKVKAIDFDNPNANDWLVLNQFTVIENSHNRRPDVVVFINGLPIAVIEIKNPGSETATLDAAYNQLQTYKTEISALFRTNSAWGYHTWHHRPHRLPHRRPRAVLDNPWRTIDGEVLTKSTPEMPVLIEGVFTQRRLLDLLGNFMPIPVFGDTGSGIRKIIAGYHQFHAVQKAVTSTARAILGSSAKRESSGIPKAPAKAY</sequence>
<dbReference type="RefSeq" id="WP_167538958.1">
    <property type="nucleotide sequence ID" value="NZ_BIMW01000049.1"/>
</dbReference>
<evidence type="ECO:0000256" key="10">
    <source>
        <dbReference type="ARBA" id="ARBA00023125"/>
    </source>
</evidence>
<keyword evidence="9" id="KW-0067">ATP-binding</keyword>
<dbReference type="PANTHER" id="PTHR30195">
    <property type="entry name" value="TYPE I SITE-SPECIFIC DEOXYRIBONUCLEASE PROTEIN SUBUNIT M AND R"/>
    <property type="match status" value="1"/>
</dbReference>
<protein>
    <recommendedName>
        <fullName evidence="3">type I site-specific deoxyribonuclease</fullName>
        <ecNumber evidence="3">3.1.21.3</ecNumber>
    </recommendedName>
</protein>
<evidence type="ECO:0000256" key="9">
    <source>
        <dbReference type="ARBA" id="ARBA00022840"/>
    </source>
</evidence>
<evidence type="ECO:0000256" key="3">
    <source>
        <dbReference type="ARBA" id="ARBA00012654"/>
    </source>
</evidence>
<evidence type="ECO:0000313" key="13">
    <source>
        <dbReference type="Proteomes" id="UP000326169"/>
    </source>
</evidence>
<dbReference type="PANTHER" id="PTHR30195:SF15">
    <property type="entry name" value="TYPE I RESTRICTION ENZYME HINDI ENDONUCLEASE SUBUNIT"/>
    <property type="match status" value="1"/>
</dbReference>
<evidence type="ECO:0000256" key="8">
    <source>
        <dbReference type="ARBA" id="ARBA00022801"/>
    </source>
</evidence>
<evidence type="ECO:0000259" key="11">
    <source>
        <dbReference type="Pfam" id="PF04313"/>
    </source>
</evidence>
<evidence type="ECO:0000256" key="2">
    <source>
        <dbReference type="ARBA" id="ARBA00008598"/>
    </source>
</evidence>
<keyword evidence="5" id="KW-0547">Nucleotide-binding</keyword>
<evidence type="ECO:0000256" key="1">
    <source>
        <dbReference type="ARBA" id="ARBA00000851"/>
    </source>
</evidence>
<dbReference type="InterPro" id="IPR007409">
    <property type="entry name" value="Restrct_endonuc_type1_HsdR_N"/>
</dbReference>
<dbReference type="Pfam" id="PF04313">
    <property type="entry name" value="HSDR_N"/>
    <property type="match status" value="1"/>
</dbReference>
<proteinExistence type="inferred from homology"/>
<reference evidence="12 13" key="1">
    <citation type="journal article" date="2019" name="J Genomics">
        <title>The Draft Genome of a Hydrogen-producing Cyanobacterium, Arthrospira platensis NIES-46.</title>
        <authorList>
            <person name="Suzuki S."/>
            <person name="Yamaguchi H."/>
            <person name="Kawachi M."/>
        </authorList>
    </citation>
    <scope>NUCLEOTIDE SEQUENCE [LARGE SCALE GENOMIC DNA]</scope>
    <source>
        <strain evidence="12 13">NIES-46</strain>
    </source>
</reference>
<gene>
    <name evidence="12" type="ORF">NIES46_09350</name>
</gene>
<dbReference type="GeneID" id="301685787"/>
<dbReference type="CDD" id="cd22332">
    <property type="entry name" value="HsdR_N"/>
    <property type="match status" value="1"/>
</dbReference>
<keyword evidence="7 12" id="KW-0255">Endonuclease</keyword>
<dbReference type="Proteomes" id="UP000326169">
    <property type="component" value="Unassembled WGS sequence"/>
</dbReference>
<evidence type="ECO:0000313" key="12">
    <source>
        <dbReference type="EMBL" id="GCE92891.1"/>
    </source>
</evidence>
<evidence type="ECO:0000256" key="4">
    <source>
        <dbReference type="ARBA" id="ARBA00022722"/>
    </source>
</evidence>
<keyword evidence="13" id="KW-1185">Reference proteome</keyword>
<keyword evidence="4" id="KW-0540">Nuclease</keyword>
<name>A0A5M3T4W7_LIMPL</name>
<accession>A0A5M3T4W7</accession>
<keyword evidence="10" id="KW-0238">DNA-binding</keyword>
<evidence type="ECO:0000256" key="5">
    <source>
        <dbReference type="ARBA" id="ARBA00022741"/>
    </source>
</evidence>
<organism evidence="12 13">
    <name type="scientific">Limnospira platensis NIES-46</name>
    <dbReference type="NCBI Taxonomy" id="1236695"/>
    <lineage>
        <taxon>Bacteria</taxon>
        <taxon>Bacillati</taxon>
        <taxon>Cyanobacteriota</taxon>
        <taxon>Cyanophyceae</taxon>
        <taxon>Oscillatoriophycideae</taxon>
        <taxon>Oscillatoriales</taxon>
        <taxon>Sirenicapillariaceae</taxon>
        <taxon>Limnospira</taxon>
    </lineage>
</organism>
<keyword evidence="6" id="KW-0680">Restriction system</keyword>
<dbReference type="EMBL" id="BIMW01000049">
    <property type="protein sequence ID" value="GCE92891.1"/>
    <property type="molecule type" value="Genomic_DNA"/>
</dbReference>
<evidence type="ECO:0000256" key="6">
    <source>
        <dbReference type="ARBA" id="ARBA00022747"/>
    </source>
</evidence>
<comment type="caution">
    <text evidence="12">The sequence shown here is derived from an EMBL/GenBank/DDBJ whole genome shotgun (WGS) entry which is preliminary data.</text>
</comment>
<comment type="catalytic activity">
    <reaction evidence="1">
        <text>Endonucleolytic cleavage of DNA to give random double-stranded fragments with terminal 5'-phosphates, ATP is simultaneously hydrolyzed.</text>
        <dbReference type="EC" id="3.1.21.3"/>
    </reaction>
</comment>
<dbReference type="Gene3D" id="3.90.1570.50">
    <property type="match status" value="1"/>
</dbReference>
<dbReference type="GO" id="GO:0004519">
    <property type="term" value="F:endonuclease activity"/>
    <property type="evidence" value="ECO:0007669"/>
    <property type="project" value="UniProtKB-KW"/>
</dbReference>
<feature type="domain" description="Restriction endonuclease type I HsdR N-terminal" evidence="11">
    <location>
        <begin position="12"/>
        <end position="97"/>
    </location>
</feature>
<dbReference type="InterPro" id="IPR051268">
    <property type="entry name" value="Type-I_R_enzyme_R_subunit"/>
</dbReference>
<dbReference type="EC" id="3.1.21.3" evidence="3"/>
<keyword evidence="8" id="KW-0378">Hydrolase</keyword>